<dbReference type="InterPro" id="IPR051908">
    <property type="entry name" value="Ribosomal_N-acetyltransferase"/>
</dbReference>
<evidence type="ECO:0000313" key="3">
    <source>
        <dbReference type="Proteomes" id="UP000308054"/>
    </source>
</evidence>
<dbReference type="OrthoDB" id="9797989at2"/>
<dbReference type="EMBL" id="SRXW01000002">
    <property type="protein sequence ID" value="TGY89146.1"/>
    <property type="molecule type" value="Genomic_DNA"/>
</dbReference>
<reference evidence="2 3" key="1">
    <citation type="journal article" date="2017" name="Int. J. Syst. Evol. Microbiol.">
        <title>Marinicauda algicola sp. nov., isolated from a marine red alga Rhodosorus marinus.</title>
        <authorList>
            <person name="Jeong S.E."/>
            <person name="Jeon S.H."/>
            <person name="Chun B.H."/>
            <person name="Kim D.W."/>
            <person name="Jeon C.O."/>
        </authorList>
    </citation>
    <scope>NUCLEOTIDE SEQUENCE [LARGE SCALE GENOMIC DNA]</scope>
    <source>
        <strain evidence="2 3">JCM 31718</strain>
    </source>
</reference>
<protein>
    <submittedName>
        <fullName evidence="2">N-acetyltransferase</fullName>
    </submittedName>
</protein>
<gene>
    <name evidence="2" type="ORF">E5163_08455</name>
</gene>
<sequence>MSLAPQPFDTAGPVVKTDRLTLVAFDAELARLQLEDLRSFFAALGAKYEPSWPPELNDEQTMAWTKAQLEAAPGLAGWYSWVFLMGMGPGQATRAVGIGGFHGPPGEGGEVEIGYSMLPTFREQGLATEAVEGLLSSARRQEGVRRVTATTLDHLYASRRVLEKTGFTLTGERAGNGSKLVDYARAL</sequence>
<name>A0A4S2H0W8_9PROT</name>
<dbReference type="Proteomes" id="UP000308054">
    <property type="component" value="Unassembled WGS sequence"/>
</dbReference>
<evidence type="ECO:0000259" key="1">
    <source>
        <dbReference type="PROSITE" id="PS51186"/>
    </source>
</evidence>
<dbReference type="SUPFAM" id="SSF55729">
    <property type="entry name" value="Acyl-CoA N-acyltransferases (Nat)"/>
    <property type="match status" value="1"/>
</dbReference>
<dbReference type="PANTHER" id="PTHR43441:SF6">
    <property type="entry name" value="N-ACETYLTRANSFERASE DOMAIN-CONTAINING PROTEIN"/>
    <property type="match status" value="1"/>
</dbReference>
<keyword evidence="3" id="KW-1185">Reference proteome</keyword>
<evidence type="ECO:0000313" key="2">
    <source>
        <dbReference type="EMBL" id="TGY89146.1"/>
    </source>
</evidence>
<dbReference type="GO" id="GO:0005737">
    <property type="term" value="C:cytoplasm"/>
    <property type="evidence" value="ECO:0007669"/>
    <property type="project" value="TreeGrafter"/>
</dbReference>
<dbReference type="InterPro" id="IPR016181">
    <property type="entry name" value="Acyl_CoA_acyltransferase"/>
</dbReference>
<comment type="caution">
    <text evidence="2">The sequence shown here is derived from an EMBL/GenBank/DDBJ whole genome shotgun (WGS) entry which is preliminary data.</text>
</comment>
<dbReference type="PROSITE" id="PS51186">
    <property type="entry name" value="GNAT"/>
    <property type="match status" value="1"/>
</dbReference>
<dbReference type="GO" id="GO:0008999">
    <property type="term" value="F:protein-N-terminal-alanine acetyltransferase activity"/>
    <property type="evidence" value="ECO:0007669"/>
    <property type="project" value="TreeGrafter"/>
</dbReference>
<accession>A0A4S2H0W8</accession>
<dbReference type="Gene3D" id="3.40.630.30">
    <property type="match status" value="1"/>
</dbReference>
<feature type="domain" description="N-acetyltransferase" evidence="1">
    <location>
        <begin position="27"/>
        <end position="187"/>
    </location>
</feature>
<dbReference type="GO" id="GO:1990189">
    <property type="term" value="F:protein N-terminal-serine acetyltransferase activity"/>
    <property type="evidence" value="ECO:0007669"/>
    <property type="project" value="TreeGrafter"/>
</dbReference>
<proteinExistence type="predicted"/>
<dbReference type="RefSeq" id="WP_135995685.1">
    <property type="nucleotide sequence ID" value="NZ_CP071057.1"/>
</dbReference>
<dbReference type="Pfam" id="PF13302">
    <property type="entry name" value="Acetyltransf_3"/>
    <property type="match status" value="1"/>
</dbReference>
<keyword evidence="2" id="KW-0808">Transferase</keyword>
<organism evidence="2 3">
    <name type="scientific">Marinicauda algicola</name>
    <dbReference type="NCBI Taxonomy" id="2029849"/>
    <lineage>
        <taxon>Bacteria</taxon>
        <taxon>Pseudomonadati</taxon>
        <taxon>Pseudomonadota</taxon>
        <taxon>Alphaproteobacteria</taxon>
        <taxon>Maricaulales</taxon>
        <taxon>Maricaulaceae</taxon>
        <taxon>Marinicauda</taxon>
    </lineage>
</organism>
<dbReference type="AlphaFoldDB" id="A0A4S2H0W8"/>
<dbReference type="PANTHER" id="PTHR43441">
    <property type="entry name" value="RIBOSOMAL-PROTEIN-SERINE ACETYLTRANSFERASE"/>
    <property type="match status" value="1"/>
</dbReference>
<dbReference type="InterPro" id="IPR000182">
    <property type="entry name" value="GNAT_dom"/>
</dbReference>